<dbReference type="GO" id="GO:0000166">
    <property type="term" value="F:nucleotide binding"/>
    <property type="evidence" value="ECO:0007669"/>
    <property type="project" value="UniProtKB-KW"/>
</dbReference>
<evidence type="ECO:0000256" key="2">
    <source>
        <dbReference type="ARBA" id="ARBA00022741"/>
    </source>
</evidence>
<dbReference type="InterPro" id="IPR041118">
    <property type="entry name" value="Rx_N"/>
</dbReference>
<dbReference type="InterPro" id="IPR032675">
    <property type="entry name" value="LRR_dom_sf"/>
</dbReference>
<dbReference type="Proteomes" id="UP000289738">
    <property type="component" value="Chromosome A02"/>
</dbReference>
<proteinExistence type="predicted"/>
<name>A0A445EIH5_ARAHY</name>
<evidence type="ECO:0000256" key="3">
    <source>
        <dbReference type="ARBA" id="ARBA00022821"/>
    </source>
</evidence>
<dbReference type="Pfam" id="PF23598">
    <property type="entry name" value="LRR_14"/>
    <property type="match status" value="1"/>
</dbReference>
<dbReference type="AlphaFoldDB" id="A0A445EIH5"/>
<dbReference type="InterPro" id="IPR006553">
    <property type="entry name" value="Leu-rich_rpt_Cys-con_subtyp"/>
</dbReference>
<evidence type="ECO:0000259" key="4">
    <source>
        <dbReference type="Pfam" id="PF18052"/>
    </source>
</evidence>
<evidence type="ECO:0000313" key="6">
    <source>
        <dbReference type="EMBL" id="RYR75152.1"/>
    </source>
</evidence>
<accession>A0A445EIH5</accession>
<keyword evidence="3" id="KW-0611">Plant defense</keyword>
<dbReference type="InterPro" id="IPR055414">
    <property type="entry name" value="LRR_R13L4/SHOC2-like"/>
</dbReference>
<evidence type="ECO:0000256" key="1">
    <source>
        <dbReference type="ARBA" id="ARBA00022737"/>
    </source>
</evidence>
<dbReference type="SMART" id="SM00367">
    <property type="entry name" value="LRR_CC"/>
    <property type="match status" value="5"/>
</dbReference>
<feature type="domain" description="Disease resistance R13L4/SHOC-2-like LRR" evidence="5">
    <location>
        <begin position="162"/>
        <end position="369"/>
    </location>
</feature>
<dbReference type="Pfam" id="PF18052">
    <property type="entry name" value="Rx_N"/>
    <property type="match status" value="1"/>
</dbReference>
<feature type="domain" description="Disease resistance N-terminal" evidence="4">
    <location>
        <begin position="33"/>
        <end position="98"/>
    </location>
</feature>
<evidence type="ECO:0000313" key="7">
    <source>
        <dbReference type="Proteomes" id="UP000289738"/>
    </source>
</evidence>
<protein>
    <submittedName>
        <fullName evidence="6">Uncharacterized protein</fullName>
    </submittedName>
</protein>
<dbReference type="EMBL" id="SDMP01000002">
    <property type="protein sequence ID" value="RYR75152.1"/>
    <property type="molecule type" value="Genomic_DNA"/>
</dbReference>
<dbReference type="Gene3D" id="3.80.10.10">
    <property type="entry name" value="Ribonuclease Inhibitor"/>
    <property type="match status" value="4"/>
</dbReference>
<dbReference type="PANTHER" id="PTHR47186">
    <property type="entry name" value="LEUCINE-RICH REPEAT-CONTAINING PROTEIN 57"/>
    <property type="match status" value="1"/>
</dbReference>
<dbReference type="SUPFAM" id="SSF52058">
    <property type="entry name" value="L domain-like"/>
    <property type="match status" value="3"/>
</dbReference>
<evidence type="ECO:0000259" key="5">
    <source>
        <dbReference type="Pfam" id="PF23598"/>
    </source>
</evidence>
<sequence>MAEALVVGALLSGFANVVLDRLISPEFVNLVVGRKLDRKLVERLKAALLAAEALVADAEQKQFGNDRVSKWLDSLRDALYTADDLLDRVFIKAEIRNKVRTHLPSFLNLSDRKMVTKIEEVVKTIEDLEKLKDTLESLRTLLYLEHGASASKGPATLPGDILSKNKYLRVLSFGRLNIFPDSIAKKLIQLRYLDLSWSDIVVLPESLCKLCNLQTLKLEYCFKLTMLPNGMYKLVNLRHLDIRGTPLKEMPKGMGKLEQLHILSNFVVGKQEDNRIEELGGLLNIHGSLEIENLENVIDANQARSARRIEEVQSIGKEFYKNEGHQHSSPIAPFPSLERLEFYNMPCWEEWHLPDSEAFPQLKSLQITYCGKLKGDMVNQVLMRIVSSSSDVSKVRQLEIQEQRESWGNKEMRLDGDRLSISGFECVVECAFKARIIHHLTSLQEIQISWCSSVVSLGGNCLPKSLQKLKIFNCRQIELLQQQHKYDLVHLQIEFSCDSLTSLSLDAFPNLKNLEIRWCSNLESVSMSESPHASLQRLSIKWCDKFVSFPEEGLATPNLTHLDVSRCSKLDALPRGMNSLLPNLHTLKIQGCRNICRWPEGGLPPNLKELRVGKCEEQVKGLSWLGNLDNLTHLFIDGSNFESIIKSYPEVGWLPRLPSLTTLKISCFDNLETLECSELLRLTSLQQLHISNCYMLENMEGEKLPPSLLLLGIYDCGLLGKKCKGQRQQIWSKISHIPTIENLEIFRCSNLESVSMSEPPHTALQRLTISQCSKFVSLPFDMNSLLPNLHTLKIQGCPNICRWPEGGLPANLKKLSVGECEEQVRGVSWLGNLDNLTHLSIYGDGSESIIKSYPEVGWLPRLPSLTTLHIQDFDNLETLKCNELLCLTSLQQLHISFCHKLKNMEGEKLPPSLLLLQLDFCHLMGEHCENKHQQIWSKISHIPTTH</sequence>
<comment type="caution">
    <text evidence="6">The sequence shown here is derived from an EMBL/GenBank/DDBJ whole genome shotgun (WGS) entry which is preliminary data.</text>
</comment>
<keyword evidence="2" id="KW-0547">Nucleotide-binding</keyword>
<reference evidence="6 7" key="1">
    <citation type="submission" date="2019-01" db="EMBL/GenBank/DDBJ databases">
        <title>Sequencing of cultivated peanut Arachis hypogaea provides insights into genome evolution and oil improvement.</title>
        <authorList>
            <person name="Chen X."/>
        </authorList>
    </citation>
    <scope>NUCLEOTIDE SEQUENCE [LARGE SCALE GENOMIC DNA]</scope>
    <source>
        <strain evidence="7">cv. Fuhuasheng</strain>
        <tissue evidence="6">Leaves</tissue>
    </source>
</reference>
<gene>
    <name evidence="6" type="ORF">Ahy_A02g009830</name>
</gene>
<keyword evidence="1" id="KW-0677">Repeat</keyword>
<dbReference type="STRING" id="3818.A0A445EIH5"/>
<organism evidence="6 7">
    <name type="scientific">Arachis hypogaea</name>
    <name type="common">Peanut</name>
    <dbReference type="NCBI Taxonomy" id="3818"/>
    <lineage>
        <taxon>Eukaryota</taxon>
        <taxon>Viridiplantae</taxon>
        <taxon>Streptophyta</taxon>
        <taxon>Embryophyta</taxon>
        <taxon>Tracheophyta</taxon>
        <taxon>Spermatophyta</taxon>
        <taxon>Magnoliopsida</taxon>
        <taxon>eudicotyledons</taxon>
        <taxon>Gunneridae</taxon>
        <taxon>Pentapetalae</taxon>
        <taxon>rosids</taxon>
        <taxon>fabids</taxon>
        <taxon>Fabales</taxon>
        <taxon>Fabaceae</taxon>
        <taxon>Papilionoideae</taxon>
        <taxon>50 kb inversion clade</taxon>
        <taxon>dalbergioids sensu lato</taxon>
        <taxon>Dalbergieae</taxon>
        <taxon>Pterocarpus clade</taxon>
        <taxon>Arachis</taxon>
    </lineage>
</organism>
<dbReference type="PANTHER" id="PTHR47186:SF3">
    <property type="entry name" value="OS09G0267800 PROTEIN"/>
    <property type="match status" value="1"/>
</dbReference>
<keyword evidence="7" id="KW-1185">Reference proteome</keyword>
<dbReference type="Gene3D" id="1.20.5.4130">
    <property type="match status" value="1"/>
</dbReference>
<dbReference type="GO" id="GO:0006952">
    <property type="term" value="P:defense response"/>
    <property type="evidence" value="ECO:0007669"/>
    <property type="project" value="UniProtKB-KW"/>
</dbReference>